<comment type="caution">
    <text evidence="13">The sequence shown here is derived from an EMBL/GenBank/DDBJ whole genome shotgun (WGS) entry which is preliminary data.</text>
</comment>
<evidence type="ECO:0000256" key="5">
    <source>
        <dbReference type="ARBA" id="ARBA00022448"/>
    </source>
</evidence>
<comment type="subcellular location">
    <subcellularLocation>
        <location evidence="2 12">Cell inner membrane</location>
        <topology evidence="2 12">Single-pass membrane protein</topology>
    </subcellularLocation>
</comment>
<evidence type="ECO:0000256" key="8">
    <source>
        <dbReference type="ARBA" id="ARBA00022692"/>
    </source>
</evidence>
<keyword evidence="8 12" id="KW-0812">Transmembrane</keyword>
<keyword evidence="11 12" id="KW-0472">Membrane</keyword>
<evidence type="ECO:0000256" key="10">
    <source>
        <dbReference type="ARBA" id="ARBA00022989"/>
    </source>
</evidence>
<evidence type="ECO:0000256" key="4">
    <source>
        <dbReference type="ARBA" id="ARBA00016461"/>
    </source>
</evidence>
<evidence type="ECO:0000313" key="14">
    <source>
        <dbReference type="Proteomes" id="UP000664658"/>
    </source>
</evidence>
<dbReference type="GO" id="GO:0017004">
    <property type="term" value="P:cytochrome complex assembly"/>
    <property type="evidence" value="ECO:0007669"/>
    <property type="project" value="UniProtKB-KW"/>
</dbReference>
<evidence type="ECO:0000256" key="1">
    <source>
        <dbReference type="ARBA" id="ARBA00002442"/>
    </source>
</evidence>
<evidence type="ECO:0000256" key="2">
    <source>
        <dbReference type="ARBA" id="ARBA00004377"/>
    </source>
</evidence>
<feature type="transmembrane region" description="Helical" evidence="12">
    <location>
        <begin position="17"/>
        <end position="37"/>
    </location>
</feature>
<evidence type="ECO:0000256" key="12">
    <source>
        <dbReference type="RuleBase" id="RU363101"/>
    </source>
</evidence>
<organism evidence="13 14">
    <name type="scientific">Plesiomonas shigelloides</name>
    <name type="common">Aeromonas shigelloides</name>
    <dbReference type="NCBI Taxonomy" id="703"/>
    <lineage>
        <taxon>Bacteria</taxon>
        <taxon>Pseudomonadati</taxon>
        <taxon>Pseudomonadota</taxon>
        <taxon>Gammaproteobacteria</taxon>
        <taxon>Enterobacterales</taxon>
        <taxon>Enterobacteriaceae</taxon>
        <taxon>Plesiomonas</taxon>
    </lineage>
</organism>
<dbReference type="PANTHER" id="PTHR37531">
    <property type="entry name" value="HEME EXPORTER PROTEIN D"/>
    <property type="match status" value="1"/>
</dbReference>
<evidence type="ECO:0000256" key="7">
    <source>
        <dbReference type="ARBA" id="ARBA00022519"/>
    </source>
</evidence>
<dbReference type="GeneID" id="69706219"/>
<keyword evidence="6 12" id="KW-1003">Cell membrane</keyword>
<evidence type="ECO:0000256" key="6">
    <source>
        <dbReference type="ARBA" id="ARBA00022475"/>
    </source>
</evidence>
<dbReference type="RefSeq" id="WP_010861707.1">
    <property type="nucleotide sequence ID" value="NZ_CP050969.1"/>
</dbReference>
<dbReference type="PANTHER" id="PTHR37531:SF1">
    <property type="entry name" value="HEME EXPORTER PROTEIN D"/>
    <property type="match status" value="1"/>
</dbReference>
<keyword evidence="9 12" id="KW-0201">Cytochrome c-type biogenesis</keyword>
<keyword evidence="5 12" id="KW-0813">Transport</keyword>
<comment type="function">
    <text evidence="1 12">Required for the export of heme to the periplasm for the biogenesis of c-type cytochromes.</text>
</comment>
<evidence type="ECO:0000256" key="11">
    <source>
        <dbReference type="ARBA" id="ARBA00023136"/>
    </source>
</evidence>
<dbReference type="AlphaFoldDB" id="A0A379CN09"/>
<dbReference type="Proteomes" id="UP000664658">
    <property type="component" value="Unassembled WGS sequence"/>
</dbReference>
<name>A0A379CN09_PLESH</name>
<dbReference type="InterPro" id="IPR052075">
    <property type="entry name" value="Heme_exporter_D"/>
</dbReference>
<dbReference type="GO" id="GO:0005886">
    <property type="term" value="C:plasma membrane"/>
    <property type="evidence" value="ECO:0007669"/>
    <property type="project" value="UniProtKB-SubCell"/>
</dbReference>
<reference evidence="13" key="1">
    <citation type="submission" date="2021-03" db="EMBL/GenBank/DDBJ databases">
        <title>Plesiomonas shigelloides zfcc0051, isolated from zebrafish feces.</title>
        <authorList>
            <person name="Vanderhoek Z."/>
            <person name="Gaulke C."/>
        </authorList>
    </citation>
    <scope>NUCLEOTIDE SEQUENCE</scope>
    <source>
        <strain evidence="13">Zfcc0051</strain>
    </source>
</reference>
<dbReference type="EMBL" id="JAFNAA010000024">
    <property type="protein sequence ID" value="MBO1109675.1"/>
    <property type="molecule type" value="Genomic_DNA"/>
</dbReference>
<sequence length="80" mass="9226">MTAFFDSWDAFLAMGGYAFYVWLAVGITFISLLGICVHTRWTHSQLLADIRRQEARAQRVQKIKQQKASDHVVSHKESQE</sequence>
<dbReference type="InterPro" id="IPR007078">
    <property type="entry name" value="Haem_export_protD_CcmD"/>
</dbReference>
<evidence type="ECO:0000256" key="9">
    <source>
        <dbReference type="ARBA" id="ARBA00022748"/>
    </source>
</evidence>
<keyword evidence="7 12" id="KW-0997">Cell inner membrane</keyword>
<dbReference type="GO" id="GO:1903607">
    <property type="term" value="P:cytochrome c biosynthetic process"/>
    <property type="evidence" value="ECO:0007669"/>
    <property type="project" value="TreeGrafter"/>
</dbReference>
<dbReference type="NCBIfam" id="TIGR03141">
    <property type="entry name" value="cytochro_ccmD"/>
    <property type="match status" value="1"/>
</dbReference>
<dbReference type="GO" id="GO:0015886">
    <property type="term" value="P:heme transport"/>
    <property type="evidence" value="ECO:0007669"/>
    <property type="project" value="InterPro"/>
</dbReference>
<accession>A0A379CN09</accession>
<keyword evidence="10 12" id="KW-1133">Transmembrane helix</keyword>
<gene>
    <name evidence="13" type="primary">ccmD</name>
    <name evidence="13" type="ORF">J2R62_15960</name>
</gene>
<protein>
    <recommendedName>
        <fullName evidence="4 12">Heme exporter protein D</fullName>
    </recommendedName>
</protein>
<dbReference type="Pfam" id="PF04995">
    <property type="entry name" value="CcmD"/>
    <property type="match status" value="1"/>
</dbReference>
<evidence type="ECO:0000313" key="13">
    <source>
        <dbReference type="EMBL" id="MBO1109675.1"/>
    </source>
</evidence>
<comment type="similarity">
    <text evidence="3 12">Belongs to the CcmD/CycX/HelD family.</text>
</comment>
<proteinExistence type="inferred from homology"/>
<evidence type="ECO:0000256" key="3">
    <source>
        <dbReference type="ARBA" id="ARBA00008741"/>
    </source>
</evidence>